<dbReference type="InterPro" id="IPR019576">
    <property type="entry name" value="Pyridoxamine_oxidase_dimer_C"/>
</dbReference>
<proteinExistence type="inferred from homology"/>
<dbReference type="EMBL" id="BAAAQN010000006">
    <property type="protein sequence ID" value="GAA2019828.1"/>
    <property type="molecule type" value="Genomic_DNA"/>
</dbReference>
<dbReference type="InterPro" id="IPR011576">
    <property type="entry name" value="Pyridox_Oxase_N"/>
</dbReference>
<evidence type="ECO:0000256" key="4">
    <source>
        <dbReference type="ARBA" id="ARBA00023002"/>
    </source>
</evidence>
<dbReference type="PANTHER" id="PTHR10851">
    <property type="entry name" value="PYRIDOXINE-5-PHOSPHATE OXIDASE"/>
    <property type="match status" value="1"/>
</dbReference>
<dbReference type="Pfam" id="PF01243">
    <property type="entry name" value="PNPOx_N"/>
    <property type="match status" value="1"/>
</dbReference>
<gene>
    <name evidence="5 8" type="primary">pdxH</name>
    <name evidence="8" type="ORF">GCM10009839_15430</name>
</gene>
<dbReference type="SUPFAM" id="SSF50475">
    <property type="entry name" value="FMN-binding split barrel"/>
    <property type="match status" value="1"/>
</dbReference>
<dbReference type="HAMAP" id="MF_01629">
    <property type="entry name" value="PdxH"/>
    <property type="match status" value="1"/>
</dbReference>
<feature type="binding site" evidence="5">
    <location>
        <begin position="194"/>
        <end position="196"/>
    </location>
    <ligand>
        <name>substrate</name>
    </ligand>
</feature>
<keyword evidence="4 5" id="KW-0560">Oxidoreductase</keyword>
<dbReference type="InterPro" id="IPR000659">
    <property type="entry name" value="Pyridox_Oxase"/>
</dbReference>
<feature type="binding site" evidence="5">
    <location>
        <position position="188"/>
    </location>
    <ligand>
        <name>FMN</name>
        <dbReference type="ChEBI" id="CHEBI:58210"/>
    </ligand>
</feature>
<evidence type="ECO:0000259" key="7">
    <source>
        <dbReference type="Pfam" id="PF10590"/>
    </source>
</evidence>
<evidence type="ECO:0000259" key="6">
    <source>
        <dbReference type="Pfam" id="PF01243"/>
    </source>
</evidence>
<feature type="binding site" evidence="5">
    <location>
        <position position="107"/>
    </location>
    <ligand>
        <name>FMN</name>
        <dbReference type="ChEBI" id="CHEBI:58210"/>
    </ligand>
</feature>
<dbReference type="NCBIfam" id="NF004231">
    <property type="entry name" value="PRK05679.1"/>
    <property type="match status" value="1"/>
</dbReference>
<keyword evidence="2 5" id="KW-0285">Flavoprotein</keyword>
<dbReference type="PANTHER" id="PTHR10851:SF0">
    <property type="entry name" value="PYRIDOXINE-5'-PHOSPHATE OXIDASE"/>
    <property type="match status" value="1"/>
</dbReference>
<dbReference type="PIRSF" id="PIRSF000190">
    <property type="entry name" value="Pyd_amn-ph_oxd"/>
    <property type="match status" value="1"/>
</dbReference>
<keyword evidence="9" id="KW-1185">Reference proteome</keyword>
<name>A0ABN2TSH8_9ACTN</name>
<sequence>MDSEALAALRREYGIGTLREQDAAPAPHLQFAVWLDDAVRASLPEPNAMVVSTTDPDGQPSSRSVLLKGFDETGFIFYTNLGSRKGRELAANPRCSLLFPWYTLHRQVIVIGAATKLDRESDAEYFATRPHGSQIGAWASEQSTVVPDREWLDKRAVELAEQWPEGVPVPLPEFWGGFLVRAETVEFWQGRPDRLHDRLRYKRDDQAGAGWALERLSP</sequence>
<dbReference type="RefSeq" id="WP_344664813.1">
    <property type="nucleotide sequence ID" value="NZ_BAAAQN010000006.1"/>
</dbReference>
<feature type="binding site" evidence="5">
    <location>
        <begin position="142"/>
        <end position="143"/>
    </location>
    <ligand>
        <name>FMN</name>
        <dbReference type="ChEBI" id="CHEBI:58210"/>
    </ligand>
</feature>
<protein>
    <recommendedName>
        <fullName evidence="5">Pyridoxine/pyridoxamine 5'-phosphate oxidase</fullName>
        <ecNumber evidence="5">1.4.3.5</ecNumber>
    </recommendedName>
    <alternativeName>
        <fullName evidence="5">PNP/PMP oxidase</fullName>
        <shortName evidence="5">PNPOx</shortName>
    </alternativeName>
    <alternativeName>
        <fullName evidence="5">Pyridoxal 5'-phosphate synthase</fullName>
    </alternativeName>
</protein>
<accession>A0ABN2TSH8</accession>
<comment type="similarity">
    <text evidence="1 5">Belongs to the pyridoxamine 5'-phosphate oxidase family.</text>
</comment>
<dbReference type="EC" id="1.4.3.5" evidence="5"/>
<feature type="binding site" evidence="5">
    <location>
        <position position="133"/>
    </location>
    <ligand>
        <name>substrate</name>
    </ligand>
</feature>
<dbReference type="Pfam" id="PF10590">
    <property type="entry name" value="PNP_phzG_C"/>
    <property type="match status" value="1"/>
</dbReference>
<feature type="binding site" evidence="5">
    <location>
        <position position="85"/>
    </location>
    <ligand>
        <name>FMN</name>
        <dbReference type="ChEBI" id="CHEBI:58210"/>
    </ligand>
</feature>
<feature type="binding site" evidence="5">
    <location>
        <position position="84"/>
    </location>
    <ligand>
        <name>FMN</name>
        <dbReference type="ChEBI" id="CHEBI:58210"/>
    </ligand>
</feature>
<comment type="pathway">
    <text evidence="5">Cofactor metabolism; pyridoxal 5'-phosphate salvage; pyridoxal 5'-phosphate from pyridoxamine 5'-phosphate: step 1/1.</text>
</comment>
<feature type="binding site" evidence="5">
    <location>
        <position position="68"/>
    </location>
    <ligand>
        <name>substrate</name>
    </ligand>
</feature>
<evidence type="ECO:0000256" key="5">
    <source>
        <dbReference type="HAMAP-Rule" id="MF_01629"/>
    </source>
</evidence>
<keyword evidence="5" id="KW-0664">Pyridoxine biosynthesis</keyword>
<dbReference type="Proteomes" id="UP001500751">
    <property type="component" value="Unassembled WGS sequence"/>
</dbReference>
<comment type="subunit">
    <text evidence="5">Homodimer.</text>
</comment>
<keyword evidence="3 5" id="KW-0288">FMN</keyword>
<comment type="pathway">
    <text evidence="5">Cofactor metabolism; pyridoxal 5'-phosphate salvage; pyridoxal 5'-phosphate from pyridoxine 5'-phosphate: step 1/1.</text>
</comment>
<organism evidence="8 9">
    <name type="scientific">Catenulispora yoronensis</name>
    <dbReference type="NCBI Taxonomy" id="450799"/>
    <lineage>
        <taxon>Bacteria</taxon>
        <taxon>Bacillati</taxon>
        <taxon>Actinomycetota</taxon>
        <taxon>Actinomycetes</taxon>
        <taxon>Catenulisporales</taxon>
        <taxon>Catenulisporaceae</taxon>
        <taxon>Catenulispora</taxon>
    </lineage>
</organism>
<comment type="function">
    <text evidence="5">Catalyzes the oxidation of either pyridoxine 5'-phosphate (PNP) or pyridoxamine 5'-phosphate (PMP) into pyridoxal 5'-phosphate (PLP).</text>
</comment>
<feature type="binding site" evidence="5">
    <location>
        <begin position="78"/>
        <end position="79"/>
    </location>
    <ligand>
        <name>FMN</name>
        <dbReference type="ChEBI" id="CHEBI:58210"/>
    </ligand>
</feature>
<feature type="domain" description="Pyridoxamine 5'-phosphate oxidase N-terminal" evidence="6">
    <location>
        <begin position="35"/>
        <end position="159"/>
    </location>
</feature>
<feature type="binding site" evidence="5">
    <location>
        <position position="125"/>
    </location>
    <ligand>
        <name>substrate</name>
    </ligand>
</feature>
<reference evidence="8 9" key="1">
    <citation type="journal article" date="2019" name="Int. J. Syst. Evol. Microbiol.">
        <title>The Global Catalogue of Microorganisms (GCM) 10K type strain sequencing project: providing services to taxonomists for standard genome sequencing and annotation.</title>
        <authorList>
            <consortium name="The Broad Institute Genomics Platform"/>
            <consortium name="The Broad Institute Genome Sequencing Center for Infectious Disease"/>
            <person name="Wu L."/>
            <person name="Ma J."/>
        </authorList>
    </citation>
    <scope>NUCLEOTIDE SEQUENCE [LARGE SCALE GENOMIC DNA]</scope>
    <source>
        <strain evidence="8 9">JCM 16014</strain>
    </source>
</reference>
<feature type="binding site" evidence="5">
    <location>
        <position position="198"/>
    </location>
    <ligand>
        <name>FMN</name>
        <dbReference type="ChEBI" id="CHEBI:58210"/>
    </ligand>
</feature>
<dbReference type="NCBIfam" id="TIGR00558">
    <property type="entry name" value="pdxH"/>
    <property type="match status" value="1"/>
</dbReference>
<feature type="binding site" evidence="5">
    <location>
        <position position="129"/>
    </location>
    <ligand>
        <name>substrate</name>
    </ligand>
</feature>
<comment type="catalytic activity">
    <reaction evidence="5">
        <text>pyridoxamine 5'-phosphate + O2 + H2O = pyridoxal 5'-phosphate + H2O2 + NH4(+)</text>
        <dbReference type="Rhea" id="RHEA:15817"/>
        <dbReference type="ChEBI" id="CHEBI:15377"/>
        <dbReference type="ChEBI" id="CHEBI:15379"/>
        <dbReference type="ChEBI" id="CHEBI:16240"/>
        <dbReference type="ChEBI" id="CHEBI:28938"/>
        <dbReference type="ChEBI" id="CHEBI:58451"/>
        <dbReference type="ChEBI" id="CHEBI:597326"/>
        <dbReference type="EC" id="1.4.3.5"/>
    </reaction>
</comment>
<evidence type="ECO:0000313" key="9">
    <source>
        <dbReference type="Proteomes" id="UP001500751"/>
    </source>
</evidence>
<evidence type="ECO:0000256" key="3">
    <source>
        <dbReference type="ARBA" id="ARBA00022643"/>
    </source>
</evidence>
<comment type="catalytic activity">
    <reaction evidence="5">
        <text>pyridoxine 5'-phosphate + O2 = pyridoxal 5'-phosphate + H2O2</text>
        <dbReference type="Rhea" id="RHEA:15149"/>
        <dbReference type="ChEBI" id="CHEBI:15379"/>
        <dbReference type="ChEBI" id="CHEBI:16240"/>
        <dbReference type="ChEBI" id="CHEBI:58589"/>
        <dbReference type="ChEBI" id="CHEBI:597326"/>
        <dbReference type="EC" id="1.4.3.5"/>
    </reaction>
</comment>
<dbReference type="InterPro" id="IPR019740">
    <property type="entry name" value="Pyridox_Oxase_CS"/>
</dbReference>
<dbReference type="Gene3D" id="2.30.110.10">
    <property type="entry name" value="Electron Transport, Fmn-binding Protein, Chain A"/>
    <property type="match status" value="1"/>
</dbReference>
<feature type="binding site" evidence="5">
    <location>
        <begin position="63"/>
        <end position="68"/>
    </location>
    <ligand>
        <name>FMN</name>
        <dbReference type="ChEBI" id="CHEBI:58210"/>
    </ligand>
</feature>
<comment type="caution">
    <text evidence="8">The sequence shown here is derived from an EMBL/GenBank/DDBJ whole genome shotgun (WGS) entry which is preliminary data.</text>
</comment>
<dbReference type="PROSITE" id="PS01064">
    <property type="entry name" value="PYRIDOX_OXIDASE"/>
    <property type="match status" value="1"/>
</dbReference>
<comment type="cofactor">
    <cofactor evidence="5">
        <name>FMN</name>
        <dbReference type="ChEBI" id="CHEBI:58210"/>
    </cofactor>
    <text evidence="5">Binds 1 FMN per subunit.</text>
</comment>
<evidence type="ECO:0000256" key="1">
    <source>
        <dbReference type="ARBA" id="ARBA00007301"/>
    </source>
</evidence>
<feature type="domain" description="Pyridoxine 5'-phosphate oxidase dimerisation C-terminal" evidence="7">
    <location>
        <begin position="175"/>
        <end position="218"/>
    </location>
</feature>
<evidence type="ECO:0000313" key="8">
    <source>
        <dbReference type="EMBL" id="GAA2019828.1"/>
    </source>
</evidence>
<dbReference type="InterPro" id="IPR012349">
    <property type="entry name" value="Split_barrel_FMN-bd"/>
</dbReference>
<evidence type="ECO:0000256" key="2">
    <source>
        <dbReference type="ARBA" id="ARBA00022630"/>
    </source>
</evidence>